<evidence type="ECO:0000256" key="3">
    <source>
        <dbReference type="ARBA" id="ARBA00022448"/>
    </source>
</evidence>
<accession>A0A1S1N7E8</accession>
<dbReference type="RefSeq" id="WP_070991988.1">
    <property type="nucleotide sequence ID" value="NZ_CBCSHD010000005.1"/>
</dbReference>
<keyword evidence="13" id="KW-1185">Reference proteome</keyword>
<dbReference type="InterPro" id="IPR038072">
    <property type="entry name" value="GspK_central_sf"/>
</dbReference>
<dbReference type="OrthoDB" id="9181871at2"/>
<dbReference type="InterPro" id="IPR049031">
    <property type="entry name" value="T2SSK_SAM-like_1st"/>
</dbReference>
<dbReference type="Pfam" id="PF21687">
    <property type="entry name" value="T2SSK_1st"/>
    <property type="match status" value="1"/>
</dbReference>
<evidence type="ECO:0000313" key="13">
    <source>
        <dbReference type="Proteomes" id="UP000180253"/>
    </source>
</evidence>
<dbReference type="PANTHER" id="PTHR38831:SF1">
    <property type="entry name" value="TYPE II SECRETION SYSTEM PROTEIN K-RELATED"/>
    <property type="match status" value="1"/>
</dbReference>
<feature type="domain" description="T2SS protein K first SAM-like" evidence="11">
    <location>
        <begin position="114"/>
        <end position="200"/>
    </location>
</feature>
<dbReference type="EMBL" id="MNAN01000031">
    <property type="protein sequence ID" value="OHU95290.1"/>
    <property type="molecule type" value="Genomic_DNA"/>
</dbReference>
<evidence type="ECO:0000256" key="7">
    <source>
        <dbReference type="ARBA" id="ARBA00022927"/>
    </source>
</evidence>
<organism evidence="12 13">
    <name type="scientific">Pseudoalteromonas byunsanensis</name>
    <dbReference type="NCBI Taxonomy" id="327939"/>
    <lineage>
        <taxon>Bacteria</taxon>
        <taxon>Pseudomonadati</taxon>
        <taxon>Pseudomonadota</taxon>
        <taxon>Gammaproteobacteria</taxon>
        <taxon>Alteromonadales</taxon>
        <taxon>Pseudoalteromonadaceae</taxon>
        <taxon>Pseudoalteromonas</taxon>
    </lineage>
</organism>
<dbReference type="GO" id="GO:0009306">
    <property type="term" value="P:protein secretion"/>
    <property type="evidence" value="ECO:0007669"/>
    <property type="project" value="InterPro"/>
</dbReference>
<evidence type="ECO:0000256" key="5">
    <source>
        <dbReference type="ARBA" id="ARBA00022519"/>
    </source>
</evidence>
<dbReference type="Gene3D" id="1.10.40.60">
    <property type="entry name" value="EpsJ-like"/>
    <property type="match status" value="1"/>
</dbReference>
<comment type="caution">
    <text evidence="12">The sequence shown here is derived from an EMBL/GenBank/DDBJ whole genome shotgun (WGS) entry which is preliminary data.</text>
</comment>
<keyword evidence="4" id="KW-1003">Cell membrane</keyword>
<dbReference type="GO" id="GO:0005886">
    <property type="term" value="C:plasma membrane"/>
    <property type="evidence" value="ECO:0007669"/>
    <property type="project" value="UniProtKB-SubCell"/>
</dbReference>
<comment type="similarity">
    <text evidence="2">Belongs to the GSP K family.</text>
</comment>
<evidence type="ECO:0000256" key="9">
    <source>
        <dbReference type="ARBA" id="ARBA00023136"/>
    </source>
</evidence>
<evidence type="ECO:0000256" key="6">
    <source>
        <dbReference type="ARBA" id="ARBA00022692"/>
    </source>
</evidence>
<evidence type="ECO:0000256" key="4">
    <source>
        <dbReference type="ARBA" id="ARBA00022475"/>
    </source>
</evidence>
<comment type="subcellular location">
    <subcellularLocation>
        <location evidence="1">Cell inner membrane</location>
    </subcellularLocation>
</comment>
<keyword evidence="3" id="KW-0813">Transport</keyword>
<protein>
    <recommendedName>
        <fullName evidence="11">T2SS protein K first SAM-like domain-containing protein</fullName>
    </recommendedName>
</protein>
<evidence type="ECO:0000256" key="8">
    <source>
        <dbReference type="ARBA" id="ARBA00022989"/>
    </source>
</evidence>
<evidence type="ECO:0000259" key="11">
    <source>
        <dbReference type="Pfam" id="PF21687"/>
    </source>
</evidence>
<name>A0A1S1N7E8_9GAMM</name>
<feature type="transmembrane region" description="Helical" evidence="10">
    <location>
        <begin position="12"/>
        <end position="30"/>
    </location>
</feature>
<keyword evidence="8 10" id="KW-1133">Transmembrane helix</keyword>
<evidence type="ECO:0000256" key="1">
    <source>
        <dbReference type="ARBA" id="ARBA00004533"/>
    </source>
</evidence>
<dbReference type="STRING" id="327939.BIW53_11265"/>
<evidence type="ECO:0000256" key="2">
    <source>
        <dbReference type="ARBA" id="ARBA00007246"/>
    </source>
</evidence>
<gene>
    <name evidence="12" type="ORF">BIW53_11265</name>
</gene>
<keyword evidence="5" id="KW-0997">Cell inner membrane</keyword>
<dbReference type="SUPFAM" id="SSF158544">
    <property type="entry name" value="GspK insert domain-like"/>
    <property type="match status" value="1"/>
</dbReference>
<dbReference type="Proteomes" id="UP000180253">
    <property type="component" value="Unassembled WGS sequence"/>
</dbReference>
<dbReference type="PANTHER" id="PTHR38831">
    <property type="entry name" value="TYPE II SECRETION SYSTEM PROTEIN K"/>
    <property type="match status" value="1"/>
</dbReference>
<evidence type="ECO:0000313" key="12">
    <source>
        <dbReference type="EMBL" id="OHU95290.1"/>
    </source>
</evidence>
<reference evidence="12 13" key="1">
    <citation type="submission" date="2016-10" db="EMBL/GenBank/DDBJ databases">
        <title>Pseudoalteromonas amylolytica sp. nov., isolated from the surface seawater.</title>
        <authorList>
            <person name="Wu Y.-H."/>
            <person name="Cheng H."/>
            <person name="Jin X.-B."/>
            <person name="Wang C.-S."/>
            <person name="Xu X.-W."/>
        </authorList>
    </citation>
    <scope>NUCLEOTIDE SEQUENCE [LARGE SCALE GENOMIC DNA]</scope>
    <source>
        <strain evidence="12 13">JCM 12483</strain>
    </source>
</reference>
<evidence type="ECO:0000256" key="10">
    <source>
        <dbReference type="SAM" id="Phobius"/>
    </source>
</evidence>
<keyword evidence="6 10" id="KW-0812">Transmembrane</keyword>
<proteinExistence type="inferred from homology"/>
<dbReference type="AlphaFoldDB" id="A0A1S1N7E8"/>
<keyword evidence="7" id="KW-0653">Protein transport</keyword>
<keyword evidence="9 10" id="KW-0472">Membrane</keyword>
<dbReference type="InterPro" id="IPR005628">
    <property type="entry name" value="GspK"/>
</dbReference>
<sequence>MCSYPSQNQGAALLLVLMIAAAMASIMIYMSEKGSNSARMANLVKQHSRAKMLVDSAQAELINELMTTSLGILGPNGSYNGIKPENPSVTNFIGEPTKRDQLEIVVQDASGLVSVSPMNDKGFETLLRYNGVSSDDVTRIKDRLDDWQDADGLRRIEGAEKGDYSQAYLPTNTDIQMVEEFRYILENDHLYEQIKPFLLVGSYPYIVRQFTPKSLYSAFGFEGKVSEQNSGEGLENPLSSGKLLIQISHNEAVAYSKQFIFERGAGLRPYFISNEQIVD</sequence>